<dbReference type="EMBL" id="JAGVRK010000001">
    <property type="protein sequence ID" value="MBS2970495.1"/>
    <property type="molecule type" value="Genomic_DNA"/>
</dbReference>
<accession>A0ABS5LIA7</accession>
<dbReference type="RefSeq" id="WP_211560856.1">
    <property type="nucleotide sequence ID" value="NZ_JAGVRK010000001.1"/>
</dbReference>
<name>A0ABS5LIA7_9BACI</name>
<sequence>MEHVQHKLDQYSHIFLLLKDELKWKVSDQRILMMAASIYAVSNRPFNLPHYLNICDYMKAYSGMFSPYKSYHRFITAAILDTRYEDPFSKFDEMNRIHDEFVKAGFRKGIFTYISALAFMGTNTPEERIHEKAAKAHTIYSYMKDQHFFLTSASDYPLAVLLAEGEERSEDIVGLMESYYDQLNRSGFKKGNELQFLSHILSLAGAAGSQNLVDRCVQTAYTLENHGFRLKRKNYPEIGLLSLIDSQSSDIENLASAISQLNAAKHFKWNKEMNFTVAVHLIASERLENTTLLGTGFYTSIEIMMQAQQAAMIAVVASSATSVSDGGGGGE</sequence>
<comment type="caution">
    <text evidence="1">The sequence shown here is derived from an EMBL/GenBank/DDBJ whole genome shotgun (WGS) entry which is preliminary data.</text>
</comment>
<evidence type="ECO:0000313" key="2">
    <source>
        <dbReference type="Proteomes" id="UP000682403"/>
    </source>
</evidence>
<reference evidence="1 2" key="1">
    <citation type="submission" date="2021-04" db="EMBL/GenBank/DDBJ databases">
        <title>Metabacillus sp. strain KIGAM252 whole genome sequence.</title>
        <authorList>
            <person name="Seo M.-J."/>
            <person name="Cho E.-S."/>
            <person name="Hwang C.Y."/>
            <person name="Yoon D.J."/>
        </authorList>
    </citation>
    <scope>NUCLEOTIDE SEQUENCE [LARGE SCALE GENOMIC DNA]</scope>
    <source>
        <strain evidence="1 2">KIGAM252</strain>
    </source>
</reference>
<proteinExistence type="predicted"/>
<protein>
    <submittedName>
        <fullName evidence="1">DUF4003 domain-containing protein</fullName>
    </submittedName>
</protein>
<organism evidence="1 2">
    <name type="scientific">Metabacillus flavus</name>
    <dbReference type="NCBI Taxonomy" id="2823519"/>
    <lineage>
        <taxon>Bacteria</taxon>
        <taxon>Bacillati</taxon>
        <taxon>Bacillota</taxon>
        <taxon>Bacilli</taxon>
        <taxon>Bacillales</taxon>
        <taxon>Bacillaceae</taxon>
        <taxon>Metabacillus</taxon>
    </lineage>
</organism>
<dbReference type="Pfam" id="PF13170">
    <property type="entry name" value="DUF4003"/>
    <property type="match status" value="1"/>
</dbReference>
<evidence type="ECO:0000313" key="1">
    <source>
        <dbReference type="EMBL" id="MBS2970495.1"/>
    </source>
</evidence>
<dbReference type="InterPro" id="IPR025062">
    <property type="entry name" value="DUF4003"/>
</dbReference>
<keyword evidence="2" id="KW-1185">Reference proteome</keyword>
<dbReference type="Proteomes" id="UP000682403">
    <property type="component" value="Unassembled WGS sequence"/>
</dbReference>
<gene>
    <name evidence="1" type="ORF">J9317_17250</name>
</gene>